<dbReference type="PANTHER" id="PTHR37835:SF1">
    <property type="entry name" value="ALPHA-CLOSTRIPAIN"/>
    <property type="match status" value="1"/>
</dbReference>
<feature type="compositionally biased region" description="Polar residues" evidence="1">
    <location>
        <begin position="10"/>
        <end position="25"/>
    </location>
</feature>
<reference evidence="2 3" key="1">
    <citation type="submission" date="2014-11" db="EMBL/GenBank/DDBJ databases">
        <authorList>
            <person name="Zhu J."/>
            <person name="Qi W."/>
            <person name="Song R."/>
        </authorList>
    </citation>
    <scope>NUCLEOTIDE SEQUENCE [LARGE SCALE GENOMIC DNA]</scope>
</reference>
<protein>
    <submittedName>
        <fullName evidence="2">Uncharacterized protein</fullName>
    </submittedName>
</protein>
<dbReference type="PhylomeDB" id="A0A0G4EFX8"/>
<dbReference type="EMBL" id="CDMY01000223">
    <property type="protein sequence ID" value="CEL94602.1"/>
    <property type="molecule type" value="Genomic_DNA"/>
</dbReference>
<name>A0A0G4EFX8_VITBC</name>
<accession>A0A0G4EFX8</accession>
<sequence length="1091" mass="121568">MQRKSPHSKLASNNDPSLVASSPSSLRRAQGQCEGDECAEGEQSVLLSVSGCRCIDETCQEVELLSGEFERYCRVEKEDCYVDGCTCQGPIFGQYIDACGLTALTGPIGAADEAEELDHPTVLFSLTGCPCIERSCQKEGLDIPGLERFCMVRQEDCNKGPCKCIGPTLGQYYDACVEGGIEQVLTNGGCRCIDECRKRSSDDKPTCRIHPKEHCEDQSESGLYTLPECDSPAWEYQLRPPTFCAGVAERLSGTRKAHWTHLVYMNADNKLESYAMSDLKKMLQIPEGDINLLVLVDRADPEVEDSSHRAIHDMVICPNATPGEVTARDARQQFSGAYELLMIGDPYENENSTSRRRWLLKRDLGEINMDEGQVLREFIVGSLKDFPAEHYALTFWDHGVGRKGFGGDSSHGNWDSLMSLWDLETNIREGVKDAGMPDDFRFDLLSFDACLMASYEVTTALASQGHFFLSSETLISGTGWDWKSLRPTQPNGQATPPLEYVKKIALATMDYYVRNERLMNLAIVDLYKILEFRQAFSQRQKTLTKRLHDCVDTKEVDRIRTAYQRADDSLRGRQASLFSGEIVNPVDMGMLLQYLEAEVERVMPADELDSFSFKDAIKKYTESIVYFNGSDNFGNIPLTGLHADLTLEEPVTSRLLEADEHSTSEAPASDARQLQDDDAKWGANITDDPNWQKTGTPTDLRVLLEPIRDTKRVVCRATVGPPEAQPTFEIINTTLYLMTPPRYRIEIFRNTTSGAASYTALKAIMIQPRSEGARFRKAFVVTAEESLETEEIREEEGAHPVDRVAAEWEGEGWILHQNIWKGIRASLTRHDCDITPGIKGCPAGFARVVPPRSSPAINEGTDRTFTRRCVWLTALAPPQRQGATRRPLQIPARLYRSFLDFMRVKDARNATLVIDYDAKSPDKSRLSLFAANRFGVEAEVSSRDWGLIEPLHTYVNLTEVEGPGRYDMAGNGGLQRGLPSCAAFMWGSDSEATHPEADEIEVLQWPPTGRETTEGRVLGITAEEQLANPRMVGAFAAVSPANARCEEFEKAPAMYCKICDTLSELDECEKEEGLFGCEGICAHKCDGKPCA</sequence>
<evidence type="ECO:0000256" key="1">
    <source>
        <dbReference type="SAM" id="MobiDB-lite"/>
    </source>
</evidence>
<proteinExistence type="predicted"/>
<dbReference type="OrthoDB" id="542405at2759"/>
<dbReference type="Pfam" id="PF03415">
    <property type="entry name" value="Peptidase_C11"/>
    <property type="match status" value="1"/>
</dbReference>
<feature type="region of interest" description="Disordered" evidence="1">
    <location>
        <begin position="1"/>
        <end position="25"/>
    </location>
</feature>
<dbReference type="Gene3D" id="3.40.50.11970">
    <property type="match status" value="1"/>
</dbReference>
<keyword evidence="3" id="KW-1185">Reference proteome</keyword>
<dbReference type="InterPro" id="IPR005077">
    <property type="entry name" value="Peptidase_C11"/>
</dbReference>
<dbReference type="VEuPathDB" id="CryptoDB:Vbra_11644"/>
<dbReference type="Proteomes" id="UP000041254">
    <property type="component" value="Unassembled WGS sequence"/>
</dbReference>
<evidence type="ECO:0000313" key="3">
    <source>
        <dbReference type="Proteomes" id="UP000041254"/>
    </source>
</evidence>
<dbReference type="PANTHER" id="PTHR37835">
    <property type="entry name" value="ALPHA-CLOSTRIPAIN"/>
    <property type="match status" value="1"/>
</dbReference>
<gene>
    <name evidence="2" type="ORF">Vbra_11644</name>
</gene>
<evidence type="ECO:0000313" key="2">
    <source>
        <dbReference type="EMBL" id="CEL94602.1"/>
    </source>
</evidence>
<dbReference type="InParanoid" id="A0A0G4EFX8"/>
<dbReference type="AlphaFoldDB" id="A0A0G4EFX8"/>
<organism evidence="2 3">
    <name type="scientific">Vitrella brassicaformis (strain CCMP3155)</name>
    <dbReference type="NCBI Taxonomy" id="1169540"/>
    <lineage>
        <taxon>Eukaryota</taxon>
        <taxon>Sar</taxon>
        <taxon>Alveolata</taxon>
        <taxon>Colpodellida</taxon>
        <taxon>Vitrellaceae</taxon>
        <taxon>Vitrella</taxon>
    </lineage>
</organism>